<comment type="caution">
    <text evidence="1">The sequence shown here is derived from an EMBL/GenBank/DDBJ whole genome shotgun (WGS) entry which is preliminary data.</text>
</comment>
<accession>A0AAE8U300</accession>
<proteinExistence type="predicted"/>
<dbReference type="RefSeq" id="WP_130822630.1">
    <property type="nucleotide sequence ID" value="NZ_SIKX01000001.1"/>
</dbReference>
<evidence type="ECO:0000313" key="2">
    <source>
        <dbReference type="Proteomes" id="UP000291892"/>
    </source>
</evidence>
<name>A0AAE8U300_9HYPH</name>
<protein>
    <submittedName>
        <fullName evidence="1">Uncharacterized protein</fullName>
    </submittedName>
</protein>
<evidence type="ECO:0000313" key="1">
    <source>
        <dbReference type="EMBL" id="TBF18981.1"/>
    </source>
</evidence>
<dbReference type="Proteomes" id="UP000291892">
    <property type="component" value="Unassembled WGS sequence"/>
</dbReference>
<dbReference type="EMBL" id="SIKX01000001">
    <property type="protein sequence ID" value="TBF18981.1"/>
    <property type="molecule type" value="Genomic_DNA"/>
</dbReference>
<gene>
    <name evidence="1" type="ORF">ELG94_11990</name>
</gene>
<sequence>MSQRTIAATDELDSYFGEICRQADLPVSGSRPLRCQTAGFDELAWHSMVKAGLNDVDHRCDLYLSWLENKRSEKPFVDASLTSVGATAAGVLGIAAQGSAALEYVGLALGLTSQIYNAYYTRALLGIEPSTIKLTVEGRRLAFRNEFIDARYREKSDVVYVLRSYLKLCTPQTITMDVNAFARSAATGVEPPQYQNLLLERRAMDTVRPVTAPALVVKPITAPTVSPSVRQTFTGVGYSEAQLNHVREALCVHSADPTNAKTMAAVKMWEDQVYEDEPTDALHNGRVDDQEFNGINMQMGLRDLKGCSTRWHNFEERALFQDKPQTEAAFLLVLTKVGLAPQEQSLDSQGVRKAISDARDKCSMPARSGINKSDLTDDLYNKIIEWSGKTEGSPCG</sequence>
<organism evidence="1 2">
    <name type="scientific">Rhizobium ruizarguesonis</name>
    <dbReference type="NCBI Taxonomy" id="2081791"/>
    <lineage>
        <taxon>Bacteria</taxon>
        <taxon>Pseudomonadati</taxon>
        <taxon>Pseudomonadota</taxon>
        <taxon>Alphaproteobacteria</taxon>
        <taxon>Hyphomicrobiales</taxon>
        <taxon>Rhizobiaceae</taxon>
        <taxon>Rhizobium/Agrobacterium group</taxon>
        <taxon>Rhizobium</taxon>
    </lineage>
</organism>
<dbReference type="AlphaFoldDB" id="A0AAE8U300"/>
<reference evidence="1 2" key="1">
    <citation type="submission" date="2019-02" db="EMBL/GenBank/DDBJ databases">
        <title>The genomic architecture of introgression among sibling species of bacteria.</title>
        <authorList>
            <person name="Cavassim M.I.A."/>
            <person name="Moeskjaer S."/>
            <person name="Moslemi C."/>
            <person name="Fields B."/>
            <person name="Bachmann A."/>
            <person name="Vilhjalmsson B."/>
            <person name="Schierup M.H."/>
            <person name="Young J.P.W."/>
            <person name="Andersen S.U."/>
        </authorList>
    </citation>
    <scope>NUCLEOTIDE SEQUENCE [LARGE SCALE GENOMIC DNA]</scope>
    <source>
        <strain evidence="1 2">SM42</strain>
    </source>
</reference>